<evidence type="ECO:0000256" key="3">
    <source>
        <dbReference type="ARBA" id="ARBA00018873"/>
    </source>
</evidence>
<evidence type="ECO:0000256" key="2">
    <source>
        <dbReference type="ARBA" id="ARBA00004370"/>
    </source>
</evidence>
<organism evidence="12 13">
    <name type="scientific">Monodon monoceros</name>
    <name type="common">Narwhal</name>
    <name type="synonym">Ceratodon monodon</name>
    <dbReference type="NCBI Taxonomy" id="40151"/>
    <lineage>
        <taxon>Eukaryota</taxon>
        <taxon>Metazoa</taxon>
        <taxon>Chordata</taxon>
        <taxon>Craniata</taxon>
        <taxon>Vertebrata</taxon>
        <taxon>Euteleostomi</taxon>
        <taxon>Mammalia</taxon>
        <taxon>Eutheria</taxon>
        <taxon>Laurasiatheria</taxon>
        <taxon>Artiodactyla</taxon>
        <taxon>Whippomorpha</taxon>
        <taxon>Cetacea</taxon>
        <taxon>Odontoceti</taxon>
        <taxon>Monodontidae</taxon>
        <taxon>Monodon</taxon>
    </lineage>
</organism>
<dbReference type="PRINTS" id="PR00751">
    <property type="entry name" value="THYROLIBRINR"/>
</dbReference>
<accession>A0A4U1F4Q9</accession>
<dbReference type="PANTHER" id="PTHR46061">
    <property type="entry name" value="THYROTROPIN-RELEASING HORMONE RECEPTOR"/>
    <property type="match status" value="1"/>
</dbReference>
<keyword evidence="7 10" id="KW-0472">Membrane</keyword>
<reference evidence="13" key="1">
    <citation type="journal article" date="2019" name="IScience">
        <title>Narwhal Genome Reveals Long-Term Low Genetic Diversity despite Current Large Abundance Size.</title>
        <authorList>
            <person name="Westbury M.V."/>
            <person name="Petersen B."/>
            <person name="Garde E."/>
            <person name="Heide-Jorgensen M.P."/>
            <person name="Lorenzen E.D."/>
        </authorList>
    </citation>
    <scope>NUCLEOTIDE SEQUENCE [LARGE SCALE GENOMIC DNA]</scope>
</reference>
<evidence type="ECO:0000256" key="8">
    <source>
        <dbReference type="ARBA" id="ARBA00032251"/>
    </source>
</evidence>
<sequence length="385" mass="41608">MEKPTEHASARGLGPMPHPPLAVRAVTLTLVPLVCAVRVAGNATVVLVVVRSRHMVTPTNCYLVSLATADLLVLLAAEVPTVAEAASARVWVFGHAGCLGITYVQYVGINASKVERYLAICLQRWCGWAPAPTRFGSSWWTRARPHKPTAYRSSAATACHALYPPVYFLDLALFYALPLGLATVSYALIARVLFAGPLPPGDWGRSGSVHQGGPAGQGRFSFRGKRGDLNSQKQTQNPGFSLGTHAFLFSCLTLQVTQMLAVVVVLFALLWLPYPTLVVVNSFLSPPYLNLSFLLFCLLCIYVNSAVNSIIYALVSQRCREAFHGLFQCRLAMPQLPPQEATPVYYSVIKDCSQHRLASWKEPGSVMSRQGGDPGTSGQGPLAPA</sequence>
<evidence type="ECO:0000256" key="6">
    <source>
        <dbReference type="ARBA" id="ARBA00023040"/>
    </source>
</evidence>
<proteinExistence type="predicted"/>
<evidence type="ECO:0000256" key="4">
    <source>
        <dbReference type="ARBA" id="ARBA00022692"/>
    </source>
</evidence>
<dbReference type="Gene3D" id="1.20.1070.10">
    <property type="entry name" value="Rhodopsin 7-helix transmembrane proteins"/>
    <property type="match status" value="1"/>
</dbReference>
<protein>
    <recommendedName>
        <fullName evidence="3">Thyrotropin-releasing hormone receptor</fullName>
    </recommendedName>
    <alternativeName>
        <fullName evidence="8">Thyroliberin receptor</fullName>
    </alternativeName>
</protein>
<evidence type="ECO:0000259" key="11">
    <source>
        <dbReference type="PROSITE" id="PS50262"/>
    </source>
</evidence>
<dbReference type="Pfam" id="PF00001">
    <property type="entry name" value="7tm_1"/>
    <property type="match status" value="1"/>
</dbReference>
<evidence type="ECO:0000313" key="12">
    <source>
        <dbReference type="EMBL" id="TKC43596.1"/>
    </source>
</evidence>
<dbReference type="EMBL" id="RWIC01000455">
    <property type="protein sequence ID" value="TKC43596.1"/>
    <property type="molecule type" value="Genomic_DNA"/>
</dbReference>
<dbReference type="GO" id="GO:0004997">
    <property type="term" value="F:thyrotropin-releasing hormone receptor activity"/>
    <property type="evidence" value="ECO:0007669"/>
    <property type="project" value="InterPro"/>
</dbReference>
<dbReference type="PRINTS" id="PR00237">
    <property type="entry name" value="GPCRRHODOPSN"/>
</dbReference>
<dbReference type="PROSITE" id="PS50262">
    <property type="entry name" value="G_PROTEIN_RECEP_F1_2"/>
    <property type="match status" value="1"/>
</dbReference>
<dbReference type="Proteomes" id="UP000308365">
    <property type="component" value="Unassembled WGS sequence"/>
</dbReference>
<evidence type="ECO:0000313" key="13">
    <source>
        <dbReference type="Proteomes" id="UP000308365"/>
    </source>
</evidence>
<comment type="caution">
    <text evidence="12">The sequence shown here is derived from an EMBL/GenBank/DDBJ whole genome shotgun (WGS) entry which is preliminary data.</text>
</comment>
<evidence type="ECO:0000256" key="9">
    <source>
        <dbReference type="SAM" id="MobiDB-lite"/>
    </source>
</evidence>
<comment type="function">
    <text evidence="1">Receptor for thyrotropin-releasing hormone (TRH). Upon ligand binding, this G-protein-coupled receptor triggers activation of the phosphatidylinositol (IP3)-calcium-protein kinase C (PKC) pathway.</text>
</comment>
<evidence type="ECO:0000256" key="5">
    <source>
        <dbReference type="ARBA" id="ARBA00022989"/>
    </source>
</evidence>
<evidence type="ECO:0000256" key="10">
    <source>
        <dbReference type="SAM" id="Phobius"/>
    </source>
</evidence>
<feature type="transmembrane region" description="Helical" evidence="10">
    <location>
        <begin position="62"/>
        <end position="83"/>
    </location>
</feature>
<dbReference type="InterPro" id="IPR002120">
    <property type="entry name" value="TRH_rcpt_1"/>
</dbReference>
<name>A0A4U1F4Q9_MONMO</name>
<dbReference type="GO" id="GO:0016020">
    <property type="term" value="C:membrane"/>
    <property type="evidence" value="ECO:0007669"/>
    <property type="project" value="UniProtKB-SubCell"/>
</dbReference>
<gene>
    <name evidence="12" type="ORF">EI555_011951</name>
</gene>
<dbReference type="InterPro" id="IPR017452">
    <property type="entry name" value="GPCR_Rhodpsn_7TM"/>
</dbReference>
<keyword evidence="4 10" id="KW-0812">Transmembrane</keyword>
<dbReference type="InterPro" id="IPR000276">
    <property type="entry name" value="GPCR_Rhodpsn"/>
</dbReference>
<dbReference type="PANTHER" id="PTHR46061:SF1">
    <property type="entry name" value="THYROTROPIN-RELEASING HORMONE RECEPTOR"/>
    <property type="match status" value="1"/>
</dbReference>
<keyword evidence="6" id="KW-0297">G-protein coupled receptor</keyword>
<feature type="region of interest" description="Disordered" evidence="9">
    <location>
        <begin position="364"/>
        <end position="385"/>
    </location>
</feature>
<keyword evidence="6" id="KW-0807">Transducer</keyword>
<dbReference type="AlphaFoldDB" id="A0A4U1F4Q9"/>
<dbReference type="SUPFAM" id="SSF81321">
    <property type="entry name" value="Family A G protein-coupled receptor-like"/>
    <property type="match status" value="1"/>
</dbReference>
<evidence type="ECO:0000256" key="7">
    <source>
        <dbReference type="ARBA" id="ARBA00023136"/>
    </source>
</evidence>
<feature type="domain" description="G-protein coupled receptors family 1 profile" evidence="11">
    <location>
        <begin position="41"/>
        <end position="312"/>
    </location>
</feature>
<feature type="transmembrane region" description="Helical" evidence="10">
    <location>
        <begin position="25"/>
        <end position="50"/>
    </location>
</feature>
<keyword evidence="6" id="KW-0675">Receptor</keyword>
<feature type="transmembrane region" description="Helical" evidence="10">
    <location>
        <begin position="291"/>
        <end position="315"/>
    </location>
</feature>
<dbReference type="GO" id="GO:0007200">
    <property type="term" value="P:phospholipase C-activating G protein-coupled receptor signaling pathway"/>
    <property type="evidence" value="ECO:0007669"/>
    <property type="project" value="TreeGrafter"/>
</dbReference>
<dbReference type="PRINTS" id="PR01846">
    <property type="entry name" value="TRHRFAMILY"/>
</dbReference>
<feature type="non-terminal residue" evidence="12">
    <location>
        <position position="385"/>
    </location>
</feature>
<keyword evidence="5 10" id="KW-1133">Transmembrane helix</keyword>
<comment type="subcellular location">
    <subcellularLocation>
        <location evidence="2">Membrane</location>
    </subcellularLocation>
</comment>
<evidence type="ECO:0000256" key="1">
    <source>
        <dbReference type="ARBA" id="ARBA00004100"/>
    </source>
</evidence>
<feature type="transmembrane region" description="Helical" evidence="10">
    <location>
        <begin position="172"/>
        <end position="194"/>
    </location>
</feature>